<proteinExistence type="predicted"/>
<keyword evidence="2" id="KW-1185">Reference proteome</keyword>
<evidence type="ECO:0000313" key="2">
    <source>
        <dbReference type="Proteomes" id="UP000790377"/>
    </source>
</evidence>
<dbReference type="Proteomes" id="UP000790377">
    <property type="component" value="Unassembled WGS sequence"/>
</dbReference>
<evidence type="ECO:0000313" key="1">
    <source>
        <dbReference type="EMBL" id="KAH7907592.1"/>
    </source>
</evidence>
<name>A0ACB8A4A3_9AGAM</name>
<gene>
    <name evidence="1" type="ORF">BJ138DRAFT_482883</name>
</gene>
<sequence>MKSIDIRSESAIKLLAEFLDMDTPYIEGERHLNAEHFAHEIYSYLRSPYRDLNTYDSLAQYDISSDLPLPYRPERTDRWQQPSASRSLSSESPSRRSRIRSLSRPRSSVSLRENTRSRSPVEVHGAAERSLPKRGRHNRSPIRSRELSDSIHEDDPRPRRNRRNDGDEHDDNSYRTRVTKGKGKQKEQVVVLLRDSNVQRRSPVPDSTAQIRVDTPTIGNLSKDIKGKQKAEELCPSDTPFTGSSVCGTPAAATQRLDNAVPLETYSAMQTAEGNSGTGFGASRSRKPTTGNTRPPRNRTLLESVQAHLAGPSSTSKRVNPIGKITAVGQADNEHSDIIAHLATSDSRAPSMLLTNSPSLKTPSPHPNYQSFITPAVQISDISRRARRPMPLDEEGNVTDIRKFSAPEIMARARHKLSISKDDRLPGAALPASCPTVDRSDEPPSIPPIQNHIPPSPNFNAETKAGSDRRGNQESATDNKTNTSDVVSSDTRSMLLEKLKAEQKPAQNTVPHPRFSRSSPSYQATPLVFHTDNGTQHASSPNINEGDASELETKLRARLTAIKRKVNDSPLDHNNNSSSGKGGGISFNGDAESSNREESLRARLRKRLD</sequence>
<protein>
    <submittedName>
        <fullName evidence="1">Uncharacterized protein</fullName>
    </submittedName>
</protein>
<reference evidence="1" key="1">
    <citation type="journal article" date="2021" name="New Phytol.">
        <title>Evolutionary innovations through gain and loss of genes in the ectomycorrhizal Boletales.</title>
        <authorList>
            <person name="Wu G."/>
            <person name="Miyauchi S."/>
            <person name="Morin E."/>
            <person name="Kuo A."/>
            <person name="Drula E."/>
            <person name="Varga T."/>
            <person name="Kohler A."/>
            <person name="Feng B."/>
            <person name="Cao Y."/>
            <person name="Lipzen A."/>
            <person name="Daum C."/>
            <person name="Hundley H."/>
            <person name="Pangilinan J."/>
            <person name="Johnson J."/>
            <person name="Barry K."/>
            <person name="LaButti K."/>
            <person name="Ng V."/>
            <person name="Ahrendt S."/>
            <person name="Min B."/>
            <person name="Choi I.G."/>
            <person name="Park H."/>
            <person name="Plett J.M."/>
            <person name="Magnuson J."/>
            <person name="Spatafora J.W."/>
            <person name="Nagy L.G."/>
            <person name="Henrissat B."/>
            <person name="Grigoriev I.V."/>
            <person name="Yang Z.L."/>
            <person name="Xu J."/>
            <person name="Martin F.M."/>
        </authorList>
    </citation>
    <scope>NUCLEOTIDE SEQUENCE</scope>
    <source>
        <strain evidence="1">ATCC 28755</strain>
    </source>
</reference>
<comment type="caution">
    <text evidence="1">The sequence shown here is derived from an EMBL/GenBank/DDBJ whole genome shotgun (WGS) entry which is preliminary data.</text>
</comment>
<accession>A0ACB8A4A3</accession>
<dbReference type="EMBL" id="MU267890">
    <property type="protein sequence ID" value="KAH7907592.1"/>
    <property type="molecule type" value="Genomic_DNA"/>
</dbReference>
<organism evidence="1 2">
    <name type="scientific">Hygrophoropsis aurantiaca</name>
    <dbReference type="NCBI Taxonomy" id="72124"/>
    <lineage>
        <taxon>Eukaryota</taxon>
        <taxon>Fungi</taxon>
        <taxon>Dikarya</taxon>
        <taxon>Basidiomycota</taxon>
        <taxon>Agaricomycotina</taxon>
        <taxon>Agaricomycetes</taxon>
        <taxon>Agaricomycetidae</taxon>
        <taxon>Boletales</taxon>
        <taxon>Coniophorineae</taxon>
        <taxon>Hygrophoropsidaceae</taxon>
        <taxon>Hygrophoropsis</taxon>
    </lineage>
</organism>